<evidence type="ECO:0000313" key="1">
    <source>
        <dbReference type="EMBL" id="OJG11135.1"/>
    </source>
</evidence>
<dbReference type="AlphaFoldDB" id="A0A1L8QUE9"/>
<dbReference type="InterPro" id="IPR011989">
    <property type="entry name" value="ARM-like"/>
</dbReference>
<dbReference type="Proteomes" id="UP000182149">
    <property type="component" value="Unassembled WGS sequence"/>
</dbReference>
<dbReference type="InterPro" id="IPR016024">
    <property type="entry name" value="ARM-type_fold"/>
</dbReference>
<evidence type="ECO:0008006" key="3">
    <source>
        <dbReference type="Google" id="ProtNLM"/>
    </source>
</evidence>
<dbReference type="STRING" id="328396.RU93_GL001622"/>
<evidence type="ECO:0000313" key="2">
    <source>
        <dbReference type="Proteomes" id="UP000182149"/>
    </source>
</evidence>
<organism evidence="1 2">
    <name type="scientific">Enterococcus aquimarinus</name>
    <dbReference type="NCBI Taxonomy" id="328396"/>
    <lineage>
        <taxon>Bacteria</taxon>
        <taxon>Bacillati</taxon>
        <taxon>Bacillota</taxon>
        <taxon>Bacilli</taxon>
        <taxon>Lactobacillales</taxon>
        <taxon>Enterococcaceae</taxon>
        <taxon>Enterococcus</taxon>
    </lineage>
</organism>
<protein>
    <recommendedName>
        <fullName evidence="3">HEAT repeat protein</fullName>
    </recommendedName>
</protein>
<dbReference type="Gene3D" id="1.25.10.10">
    <property type="entry name" value="Leucine-rich Repeat Variant"/>
    <property type="match status" value="1"/>
</dbReference>
<keyword evidence="2" id="KW-1185">Reference proteome</keyword>
<dbReference type="SUPFAM" id="SSF48371">
    <property type="entry name" value="ARM repeat"/>
    <property type="match status" value="1"/>
</dbReference>
<sequence>MYLYLVLNNVKIVKQQKQFATYLETQESSWLQYVLHGAAVTTEMIPKNEGSYRAVETIGSRYFRLAKDVEIHTRISEFTEQYLAARYKKQLRSHLWSVRMNALRYIGMFGLTSLLPECRQLLKGNVSKEERFEIIKLVILYAHASVFEEIVNPKQQMTSSEYKQLFMMLKNKERFALFAQLEGIPPLAQQALIEVFIQLRDPQMLQAAEQLLQSEWEELRIGGLKLLSEMGGVVSLETLEPFVASPSFVERMYAMKSLSAIPFEATKRFLEQGLHDENWHVRRQAAISLCTSEQGKMYTKWFIKESNDRYAVEMASEILKLKEGNKQ</sequence>
<comment type="caution">
    <text evidence="1">The sequence shown here is derived from an EMBL/GenBank/DDBJ whole genome shotgun (WGS) entry which is preliminary data.</text>
</comment>
<accession>A0A1L8QUE9</accession>
<proteinExistence type="predicted"/>
<reference evidence="1 2" key="1">
    <citation type="submission" date="2014-12" db="EMBL/GenBank/DDBJ databases">
        <title>Draft genome sequences of 29 type strains of Enterococci.</title>
        <authorList>
            <person name="Zhong Z."/>
            <person name="Sun Z."/>
            <person name="Liu W."/>
            <person name="Zhang W."/>
            <person name="Zhang H."/>
        </authorList>
    </citation>
    <scope>NUCLEOTIDE SEQUENCE [LARGE SCALE GENOMIC DNA]</scope>
    <source>
        <strain evidence="1 2">DSM 17690</strain>
    </source>
</reference>
<dbReference type="EMBL" id="JXKD01000004">
    <property type="protein sequence ID" value="OJG11135.1"/>
    <property type="molecule type" value="Genomic_DNA"/>
</dbReference>
<gene>
    <name evidence="1" type="ORF">RU93_GL001622</name>
</gene>
<name>A0A1L8QUE9_9ENTE</name>